<reference evidence="2 3" key="1">
    <citation type="submission" date="2019-06" db="EMBL/GenBank/DDBJ databases">
        <title>Complete genome sequence of Methanoculleus chikugoensis strain MG62.</title>
        <authorList>
            <person name="Asakawa S."/>
            <person name="Dianou D."/>
        </authorList>
    </citation>
    <scope>NUCLEOTIDE SEQUENCE [LARGE SCALE GENOMIC DNA]</scope>
    <source>
        <strain evidence="2 3">MG62</strain>
    </source>
</reference>
<dbReference type="Proteomes" id="UP000824969">
    <property type="component" value="Chromosome"/>
</dbReference>
<keyword evidence="3" id="KW-1185">Reference proteome</keyword>
<keyword evidence="1" id="KW-1133">Transmembrane helix</keyword>
<feature type="transmembrane region" description="Helical" evidence="1">
    <location>
        <begin position="142"/>
        <end position="168"/>
    </location>
</feature>
<evidence type="ECO:0000256" key="1">
    <source>
        <dbReference type="SAM" id="Phobius"/>
    </source>
</evidence>
<feature type="transmembrane region" description="Helical" evidence="1">
    <location>
        <begin position="65"/>
        <end position="86"/>
    </location>
</feature>
<evidence type="ECO:0000313" key="2">
    <source>
        <dbReference type="EMBL" id="BBL67398.1"/>
    </source>
</evidence>
<gene>
    <name evidence="2" type="ORF">MchiMG62_05790</name>
</gene>
<keyword evidence="1" id="KW-0472">Membrane</keyword>
<name>A0ABN5XEN4_9EURY</name>
<dbReference type="EMBL" id="AP019781">
    <property type="protein sequence ID" value="BBL67398.1"/>
    <property type="molecule type" value="Genomic_DNA"/>
</dbReference>
<evidence type="ECO:0008006" key="4">
    <source>
        <dbReference type="Google" id="ProtNLM"/>
    </source>
</evidence>
<evidence type="ECO:0000313" key="3">
    <source>
        <dbReference type="Proteomes" id="UP000824969"/>
    </source>
</evidence>
<keyword evidence="1" id="KW-0812">Transmembrane</keyword>
<feature type="transmembrane region" description="Helical" evidence="1">
    <location>
        <begin position="174"/>
        <end position="198"/>
    </location>
</feature>
<sequence>MRRFIYPGDYRCDMVRVAAVEACMQALSPGTCRFRVARAVAFVLLFLLAVPLLLGFAFGVSPAAVFALIGSTLLLQAAAAVVGLSLGLHPVVVLLFLTSVAAAVLIGILEVCDLFAERSRTIQRLLSKIDVKTGSIDYLKRYGALMLIPVIWIPGIALYGTPVVAWIFQYPRAISLLCMLAGWMIAVIVVMAATMGLVRLVF</sequence>
<accession>A0ABN5XEN4</accession>
<proteinExistence type="predicted"/>
<feature type="transmembrane region" description="Helical" evidence="1">
    <location>
        <begin position="92"/>
        <end position="116"/>
    </location>
</feature>
<protein>
    <recommendedName>
        <fullName evidence="4">Small multi-drug export protein</fullName>
    </recommendedName>
</protein>
<organism evidence="2 3">
    <name type="scientific">Methanoculleus chikugoensis</name>
    <dbReference type="NCBI Taxonomy" id="118126"/>
    <lineage>
        <taxon>Archaea</taxon>
        <taxon>Methanobacteriati</taxon>
        <taxon>Methanobacteriota</taxon>
        <taxon>Stenosarchaea group</taxon>
        <taxon>Methanomicrobia</taxon>
        <taxon>Methanomicrobiales</taxon>
        <taxon>Methanomicrobiaceae</taxon>
        <taxon>Methanoculleus</taxon>
    </lineage>
</organism>
<feature type="transmembrane region" description="Helical" evidence="1">
    <location>
        <begin position="36"/>
        <end position="58"/>
    </location>
</feature>